<dbReference type="InterPro" id="IPR001789">
    <property type="entry name" value="Sig_transdc_resp-reg_receiver"/>
</dbReference>
<dbReference type="RefSeq" id="WP_144812455.1">
    <property type="nucleotide sequence ID" value="NZ_VLKP01000003.1"/>
</dbReference>
<dbReference type="CDD" id="cd00383">
    <property type="entry name" value="trans_reg_C"/>
    <property type="match status" value="1"/>
</dbReference>
<evidence type="ECO:0000259" key="8">
    <source>
        <dbReference type="PROSITE" id="PS50110"/>
    </source>
</evidence>
<feature type="modified residue" description="4-aspartylphosphate" evidence="6">
    <location>
        <position position="51"/>
    </location>
</feature>
<dbReference type="Gene3D" id="6.10.250.690">
    <property type="match status" value="1"/>
</dbReference>
<evidence type="ECO:0000256" key="1">
    <source>
        <dbReference type="ARBA" id="ARBA00022553"/>
    </source>
</evidence>
<evidence type="ECO:0000313" key="11">
    <source>
        <dbReference type="Proteomes" id="UP000316471"/>
    </source>
</evidence>
<proteinExistence type="predicted"/>
<dbReference type="Gene3D" id="1.10.10.10">
    <property type="entry name" value="Winged helix-like DNA-binding domain superfamily/Winged helix DNA-binding domain"/>
    <property type="match status" value="1"/>
</dbReference>
<feature type="domain" description="Response regulatory" evidence="8">
    <location>
        <begin position="2"/>
        <end position="116"/>
    </location>
</feature>
<dbReference type="InterPro" id="IPR001867">
    <property type="entry name" value="OmpR/PhoB-type_DNA-bd"/>
</dbReference>
<name>A0A562LXZ1_9GAMM</name>
<dbReference type="OrthoDB" id="9802426at2"/>
<gene>
    <name evidence="10" type="ORF">IP93_00848</name>
</gene>
<reference evidence="10 11" key="1">
    <citation type="journal article" date="2015" name="Stand. Genomic Sci.">
        <title>Genomic Encyclopedia of Bacterial and Archaeal Type Strains, Phase III: the genomes of soil and plant-associated and newly described type strains.</title>
        <authorList>
            <person name="Whitman W.B."/>
            <person name="Woyke T."/>
            <person name="Klenk H.P."/>
            <person name="Zhou Y."/>
            <person name="Lilburn T.G."/>
            <person name="Beck B.J."/>
            <person name="De Vos P."/>
            <person name="Vandamme P."/>
            <person name="Eisen J.A."/>
            <person name="Garrity G."/>
            <person name="Hugenholtz P."/>
            <person name="Kyrpides N.C."/>
        </authorList>
    </citation>
    <scope>NUCLEOTIDE SEQUENCE [LARGE SCALE GENOMIC DNA]</scope>
    <source>
        <strain evidence="10 11">CGMCC 1.10136</strain>
    </source>
</reference>
<dbReference type="GO" id="GO:0032993">
    <property type="term" value="C:protein-DNA complex"/>
    <property type="evidence" value="ECO:0007669"/>
    <property type="project" value="TreeGrafter"/>
</dbReference>
<keyword evidence="4 7" id="KW-0238">DNA-binding</keyword>
<dbReference type="PROSITE" id="PS50110">
    <property type="entry name" value="RESPONSE_REGULATORY"/>
    <property type="match status" value="1"/>
</dbReference>
<feature type="domain" description="OmpR/PhoB-type" evidence="9">
    <location>
        <begin position="124"/>
        <end position="218"/>
    </location>
</feature>
<keyword evidence="3" id="KW-0805">Transcription regulation</keyword>
<evidence type="ECO:0000259" key="9">
    <source>
        <dbReference type="PROSITE" id="PS51755"/>
    </source>
</evidence>
<dbReference type="InterPro" id="IPR039420">
    <property type="entry name" value="WalR-like"/>
</dbReference>
<dbReference type="SUPFAM" id="SSF52172">
    <property type="entry name" value="CheY-like"/>
    <property type="match status" value="1"/>
</dbReference>
<evidence type="ECO:0000256" key="4">
    <source>
        <dbReference type="ARBA" id="ARBA00023125"/>
    </source>
</evidence>
<dbReference type="GO" id="GO:0005829">
    <property type="term" value="C:cytosol"/>
    <property type="evidence" value="ECO:0007669"/>
    <property type="project" value="TreeGrafter"/>
</dbReference>
<dbReference type="GO" id="GO:0006355">
    <property type="term" value="P:regulation of DNA-templated transcription"/>
    <property type="evidence" value="ECO:0007669"/>
    <property type="project" value="InterPro"/>
</dbReference>
<dbReference type="GO" id="GO:0000976">
    <property type="term" value="F:transcription cis-regulatory region binding"/>
    <property type="evidence" value="ECO:0007669"/>
    <property type="project" value="TreeGrafter"/>
</dbReference>
<keyword evidence="1 6" id="KW-0597">Phosphoprotein</keyword>
<dbReference type="CDD" id="cd17624">
    <property type="entry name" value="REC_OmpR_PmrA-like"/>
    <property type="match status" value="1"/>
</dbReference>
<evidence type="ECO:0000256" key="2">
    <source>
        <dbReference type="ARBA" id="ARBA00023012"/>
    </source>
</evidence>
<keyword evidence="5" id="KW-0804">Transcription</keyword>
<evidence type="ECO:0000256" key="7">
    <source>
        <dbReference type="PROSITE-ProRule" id="PRU01091"/>
    </source>
</evidence>
<evidence type="ECO:0000256" key="3">
    <source>
        <dbReference type="ARBA" id="ARBA00023015"/>
    </source>
</evidence>
<dbReference type="FunFam" id="3.40.50.2300:FF:000002">
    <property type="entry name" value="DNA-binding response regulator PhoP"/>
    <property type="match status" value="1"/>
</dbReference>
<evidence type="ECO:0000256" key="6">
    <source>
        <dbReference type="PROSITE-ProRule" id="PRU00169"/>
    </source>
</evidence>
<dbReference type="Pfam" id="PF00072">
    <property type="entry name" value="Response_reg"/>
    <property type="match status" value="1"/>
</dbReference>
<dbReference type="SMART" id="SM00862">
    <property type="entry name" value="Trans_reg_C"/>
    <property type="match status" value="1"/>
</dbReference>
<dbReference type="InterPro" id="IPR011006">
    <property type="entry name" value="CheY-like_superfamily"/>
</dbReference>
<dbReference type="Gene3D" id="3.40.50.2300">
    <property type="match status" value="1"/>
</dbReference>
<dbReference type="SMART" id="SM00448">
    <property type="entry name" value="REC"/>
    <property type="match status" value="1"/>
</dbReference>
<dbReference type="GO" id="GO:0000156">
    <property type="term" value="F:phosphorelay response regulator activity"/>
    <property type="evidence" value="ECO:0007669"/>
    <property type="project" value="TreeGrafter"/>
</dbReference>
<comment type="caution">
    <text evidence="10">The sequence shown here is derived from an EMBL/GenBank/DDBJ whole genome shotgun (WGS) entry which is preliminary data.</text>
</comment>
<accession>A0A562LXZ1</accession>
<sequence length="234" mass="25557">MRLLLAEDDRALGRALADGLRHLGHAVDWVEDGVHALHAFESAPYAAAILDWNLPRMTGVEVVRALRRRGDATPVLLLTARDDLDDRVTGLDCGADDYVVKPVHLDELAARVRALLRRSAGDAAPVQRIGNLELDPSTRSARLGGSPLELSPREYALLESLAARPGRALSRTQLEEAVYGWGEEVASNAIEVHVHHLRRKLGPGWVRTLRGVGYALFPPDASREPATDDEVTLP</sequence>
<organism evidence="10 11">
    <name type="scientific">Aerolutibacter ruishenii</name>
    <dbReference type="NCBI Taxonomy" id="686800"/>
    <lineage>
        <taxon>Bacteria</taxon>
        <taxon>Pseudomonadati</taxon>
        <taxon>Pseudomonadota</taxon>
        <taxon>Gammaproteobacteria</taxon>
        <taxon>Lysobacterales</taxon>
        <taxon>Lysobacteraceae</taxon>
        <taxon>Aerolutibacter</taxon>
    </lineage>
</organism>
<dbReference type="EMBL" id="VLKP01000003">
    <property type="protein sequence ID" value="TWI12507.1"/>
    <property type="molecule type" value="Genomic_DNA"/>
</dbReference>
<dbReference type="AlphaFoldDB" id="A0A562LXZ1"/>
<keyword evidence="11" id="KW-1185">Reference proteome</keyword>
<dbReference type="PROSITE" id="PS51755">
    <property type="entry name" value="OMPR_PHOB"/>
    <property type="match status" value="1"/>
</dbReference>
<dbReference type="Pfam" id="PF00486">
    <property type="entry name" value="Trans_reg_C"/>
    <property type="match status" value="1"/>
</dbReference>
<dbReference type="PANTHER" id="PTHR48111:SF67">
    <property type="entry name" value="TRANSCRIPTIONAL REGULATORY PROTEIN TCTD"/>
    <property type="match status" value="1"/>
</dbReference>
<dbReference type="InterPro" id="IPR036388">
    <property type="entry name" value="WH-like_DNA-bd_sf"/>
</dbReference>
<keyword evidence="2" id="KW-0902">Two-component regulatory system</keyword>
<protein>
    <submittedName>
        <fullName evidence="10">Two-component system response regulator QseB</fullName>
    </submittedName>
</protein>
<dbReference type="Proteomes" id="UP000316471">
    <property type="component" value="Unassembled WGS sequence"/>
</dbReference>
<evidence type="ECO:0000256" key="5">
    <source>
        <dbReference type="ARBA" id="ARBA00023163"/>
    </source>
</evidence>
<feature type="DNA-binding region" description="OmpR/PhoB-type" evidence="7">
    <location>
        <begin position="124"/>
        <end position="218"/>
    </location>
</feature>
<dbReference type="PANTHER" id="PTHR48111">
    <property type="entry name" value="REGULATOR OF RPOS"/>
    <property type="match status" value="1"/>
</dbReference>
<evidence type="ECO:0000313" key="10">
    <source>
        <dbReference type="EMBL" id="TWI12507.1"/>
    </source>
</evidence>